<dbReference type="SUPFAM" id="SSF56672">
    <property type="entry name" value="DNA/RNA polymerases"/>
    <property type="match status" value="1"/>
</dbReference>
<sequence>MHSNGVPAPNPNPGDVYLVFDSETETHQSHKRKANPFHPLNYVVMRGWKKQGDTRASMEYFKGKTKDNYLRIPDDVTVLVGHNIKFDLLYEMCNDNPDLKAFYKRGGRVWCTQYGYYLVNAQSQRSQMAAMDNIIEEYGGRKKIDGIKALWEAGYLTSQIDPALLEDYLIGTEDEGRNSGDIGNTELIYLGQIKEAEDLNMTAAIKARMDGLCATTEMEFNGVKIDTARAKADLILRTAEFNEAEAGLQEYIKHIPDEVGFSWGSNVHISCLLYGGTIRYQKQTTYLDEATGQLARLKATARWPLFGGEPVDVSKCVPETLDGVETGYLYCPGPESRKQDTYLSGKKKGDGKFKNVDVPGELKVKYQDFFYELPGYTKPDSDWKGKLTDGMGKPVYGTGSDIIAILANRDVPFLKLMGKWQALSKEIGTYYVRYDTKKKMYVGMLTCVQKEDHIVHHSLNHTSTVTTRLSANNPNMQNIPTGQKSDVKAVFISRFENGVMGELDYSQLEVVVQGLLSGDVNLIRDLNLKIDFHCKRVSLKNSVSYEFALFHCKNEDAPDYAKWNAERRNCKSFSFERAYGAGANSISEKNGIPLDDVKEMIEAEEKEYPGVVKFNADVEKEVNATSEPFRDADRGWRVYRRGTWQSPTGTLYSWRSWDAPAFMRSKGITDTFSPPELKNYPVQGTGGEIVQMILGFLWRWFVKNDNFNGRALLVNTVHDCVWADMQPDIVDTVIPGMKKIMQAVPQLLKHLFNIDCPVPFPVDAEVGPNMLSLKHYSH</sequence>
<dbReference type="InterPro" id="IPR002298">
    <property type="entry name" value="DNA_polymerase_A"/>
</dbReference>
<evidence type="ECO:0000259" key="6">
    <source>
        <dbReference type="SMART" id="SM00482"/>
    </source>
</evidence>
<dbReference type="GO" id="GO:0006302">
    <property type="term" value="P:double-strand break repair"/>
    <property type="evidence" value="ECO:0007669"/>
    <property type="project" value="TreeGrafter"/>
</dbReference>
<dbReference type="PRINTS" id="PR00868">
    <property type="entry name" value="DNAPOLI"/>
</dbReference>
<evidence type="ECO:0000313" key="7">
    <source>
        <dbReference type="EMBL" id="SEN68435.1"/>
    </source>
</evidence>
<dbReference type="Gene3D" id="3.30.70.370">
    <property type="match status" value="1"/>
</dbReference>
<dbReference type="Pfam" id="PF00476">
    <property type="entry name" value="DNA_pol_A"/>
    <property type="match status" value="1"/>
</dbReference>
<evidence type="ECO:0000256" key="4">
    <source>
        <dbReference type="ARBA" id="ARBA00022839"/>
    </source>
</evidence>
<evidence type="ECO:0000256" key="5">
    <source>
        <dbReference type="ARBA" id="ARBA00049244"/>
    </source>
</evidence>
<comment type="catalytic activity">
    <reaction evidence="5">
        <text>DNA(n) + a 2'-deoxyribonucleoside 5'-triphosphate = DNA(n+1) + diphosphate</text>
        <dbReference type="Rhea" id="RHEA:22508"/>
        <dbReference type="Rhea" id="RHEA-COMP:17339"/>
        <dbReference type="Rhea" id="RHEA-COMP:17340"/>
        <dbReference type="ChEBI" id="CHEBI:33019"/>
        <dbReference type="ChEBI" id="CHEBI:61560"/>
        <dbReference type="ChEBI" id="CHEBI:173112"/>
        <dbReference type="EC" id="2.7.7.7"/>
    </reaction>
</comment>
<dbReference type="Proteomes" id="UP000183002">
    <property type="component" value="Unassembled WGS sequence"/>
</dbReference>
<feature type="domain" description="DNA-directed DNA polymerase family A palm" evidence="6">
    <location>
        <begin position="484"/>
        <end position="729"/>
    </location>
</feature>
<dbReference type="EC" id="2.7.7.7" evidence="2"/>
<dbReference type="InterPro" id="IPR001098">
    <property type="entry name" value="DNA-dir_DNA_pol_A_palm_dom"/>
</dbReference>
<dbReference type="AlphaFoldDB" id="A0A1H8IJL6"/>
<organism evidence="7 8">
    <name type="scientific">Pseudorhodobacter antarcticus</name>
    <dbReference type="NCBI Taxonomy" id="1077947"/>
    <lineage>
        <taxon>Bacteria</taxon>
        <taxon>Pseudomonadati</taxon>
        <taxon>Pseudomonadota</taxon>
        <taxon>Alphaproteobacteria</taxon>
        <taxon>Rhodobacterales</taxon>
        <taxon>Paracoccaceae</taxon>
        <taxon>Pseudorhodobacter</taxon>
    </lineage>
</organism>
<comment type="subunit">
    <text evidence="1">Single-chain monomer with multiple functions.</text>
</comment>
<dbReference type="GO" id="GO:0003677">
    <property type="term" value="F:DNA binding"/>
    <property type="evidence" value="ECO:0007669"/>
    <property type="project" value="InterPro"/>
</dbReference>
<keyword evidence="8" id="KW-1185">Reference proteome</keyword>
<dbReference type="PANTHER" id="PTHR10133">
    <property type="entry name" value="DNA POLYMERASE I"/>
    <property type="match status" value="1"/>
</dbReference>
<gene>
    <name evidence="7" type="ORF">SAMN05216227_102058</name>
</gene>
<dbReference type="InterPro" id="IPR043502">
    <property type="entry name" value="DNA/RNA_pol_sf"/>
</dbReference>
<evidence type="ECO:0000256" key="1">
    <source>
        <dbReference type="ARBA" id="ARBA00011541"/>
    </source>
</evidence>
<dbReference type="GO" id="GO:0003887">
    <property type="term" value="F:DNA-directed DNA polymerase activity"/>
    <property type="evidence" value="ECO:0007669"/>
    <property type="project" value="UniProtKB-EC"/>
</dbReference>
<proteinExistence type="predicted"/>
<evidence type="ECO:0000256" key="2">
    <source>
        <dbReference type="ARBA" id="ARBA00012417"/>
    </source>
</evidence>
<name>A0A1H8IJL6_9RHOB</name>
<reference evidence="7 8" key="1">
    <citation type="submission" date="2016-10" db="EMBL/GenBank/DDBJ databases">
        <authorList>
            <person name="de Groot N.N."/>
        </authorList>
    </citation>
    <scope>NUCLEOTIDE SEQUENCE [LARGE SCALE GENOMIC DNA]</scope>
    <source>
        <strain evidence="7 8">CGMCC 1.10836</strain>
    </source>
</reference>
<dbReference type="GO" id="GO:0004527">
    <property type="term" value="F:exonuclease activity"/>
    <property type="evidence" value="ECO:0007669"/>
    <property type="project" value="UniProtKB-KW"/>
</dbReference>
<accession>A0A1H8IJL6</accession>
<evidence type="ECO:0000313" key="8">
    <source>
        <dbReference type="Proteomes" id="UP000183002"/>
    </source>
</evidence>
<keyword evidence="4" id="KW-0540">Nuclease</keyword>
<dbReference type="EMBL" id="FOCO01000020">
    <property type="protein sequence ID" value="SEN68435.1"/>
    <property type="molecule type" value="Genomic_DNA"/>
</dbReference>
<keyword evidence="4" id="KW-0269">Exonuclease</keyword>
<evidence type="ECO:0000256" key="3">
    <source>
        <dbReference type="ARBA" id="ARBA00022705"/>
    </source>
</evidence>
<protein>
    <recommendedName>
        <fullName evidence="2">DNA-directed DNA polymerase</fullName>
        <ecNumber evidence="2">2.7.7.7</ecNumber>
    </recommendedName>
</protein>
<dbReference type="Gene3D" id="1.10.150.20">
    <property type="entry name" value="5' to 3' exonuclease, C-terminal subdomain"/>
    <property type="match status" value="1"/>
</dbReference>
<keyword evidence="4" id="KW-0378">Hydrolase</keyword>
<dbReference type="SMART" id="SM00482">
    <property type="entry name" value="POLAc"/>
    <property type="match status" value="1"/>
</dbReference>
<dbReference type="PANTHER" id="PTHR10133:SF27">
    <property type="entry name" value="DNA POLYMERASE NU"/>
    <property type="match status" value="1"/>
</dbReference>
<dbReference type="STRING" id="1077947.SAMN05216227_102058"/>
<dbReference type="GO" id="GO:0006261">
    <property type="term" value="P:DNA-templated DNA replication"/>
    <property type="evidence" value="ECO:0007669"/>
    <property type="project" value="InterPro"/>
</dbReference>
<keyword evidence="3" id="KW-0235">DNA replication</keyword>